<sequence>MFISFILLGTCVFFFILRLKCHRPKNFPPGPFPLPILGNVLNLNLDNPIRDFERLYDSVPIIRNLPLPFMTAFKNNEKCTHLVTGLVTEHKETRVPGQPRDFLDCYLDELDEACDHAHQGGDNVSSFCEARLIRFALDLHFAATDTTSNTLLTGFLYLTTYPHVQERCQQEIDRVLENKDHASYDDRHNMPYMQAVIHEVQRTCSAAIYLLSEPTHHTHFMMMNAGTFVGLRTPPPNATEPRVNLAKHSALQMKEVFLLCTCQ</sequence>
<dbReference type="GO" id="GO:0020037">
    <property type="term" value="F:heme binding"/>
    <property type="evidence" value="ECO:0007669"/>
    <property type="project" value="InterPro"/>
</dbReference>
<dbReference type="PANTHER" id="PTHR24300">
    <property type="entry name" value="CYTOCHROME P450 508A4-RELATED"/>
    <property type="match status" value="1"/>
</dbReference>
<comment type="similarity">
    <text evidence="2">Belongs to the cytochrome P450 family.</text>
</comment>
<dbReference type="SUPFAM" id="SSF48264">
    <property type="entry name" value="Cytochrome P450"/>
    <property type="match status" value="1"/>
</dbReference>
<evidence type="ECO:0000256" key="3">
    <source>
        <dbReference type="ARBA" id="ARBA00022723"/>
    </source>
</evidence>
<dbReference type="InterPro" id="IPR050182">
    <property type="entry name" value="Cytochrome_P450_fam2"/>
</dbReference>
<keyword evidence="4" id="KW-0408">Iron</keyword>
<dbReference type="AlphaFoldDB" id="A0AAW1EZI6"/>
<dbReference type="PANTHER" id="PTHR24300:SF327">
    <property type="entry name" value="CYTOCHROME P450 2F2-RELATED"/>
    <property type="match status" value="1"/>
</dbReference>
<proteinExistence type="inferred from homology"/>
<dbReference type="PRINTS" id="PR00463">
    <property type="entry name" value="EP450I"/>
</dbReference>
<dbReference type="Gene3D" id="1.10.630.10">
    <property type="entry name" value="Cytochrome P450"/>
    <property type="match status" value="1"/>
</dbReference>
<dbReference type="Pfam" id="PF00067">
    <property type="entry name" value="p450"/>
    <property type="match status" value="1"/>
</dbReference>
<reference evidence="5 6" key="1">
    <citation type="journal article" date="2024" name="Genome Biol. Evol.">
        <title>Chromosome-level genome assembly of the viviparous eelpout Zoarces viviparus.</title>
        <authorList>
            <person name="Fuhrmann N."/>
            <person name="Brasseur M.V."/>
            <person name="Bakowski C.E."/>
            <person name="Podsiadlowski L."/>
            <person name="Prost S."/>
            <person name="Krehenwinkel H."/>
            <person name="Mayer C."/>
        </authorList>
    </citation>
    <scope>NUCLEOTIDE SEQUENCE [LARGE SCALE GENOMIC DNA]</scope>
    <source>
        <strain evidence="5">NO-MEL_2022_Ind0_liver</strain>
    </source>
</reference>
<evidence type="ECO:0000313" key="5">
    <source>
        <dbReference type="EMBL" id="KAK9527990.1"/>
    </source>
</evidence>
<keyword evidence="6" id="KW-1185">Reference proteome</keyword>
<dbReference type="GO" id="GO:0016712">
    <property type="term" value="F:oxidoreductase activity, acting on paired donors, with incorporation or reduction of molecular oxygen, reduced flavin or flavoprotein as one donor, and incorporation of one atom of oxygen"/>
    <property type="evidence" value="ECO:0007669"/>
    <property type="project" value="TreeGrafter"/>
</dbReference>
<dbReference type="GO" id="GO:0006805">
    <property type="term" value="P:xenobiotic metabolic process"/>
    <property type="evidence" value="ECO:0007669"/>
    <property type="project" value="TreeGrafter"/>
</dbReference>
<name>A0AAW1EZI6_ZOAVI</name>
<comment type="cofactor">
    <cofactor evidence="1">
        <name>heme</name>
        <dbReference type="ChEBI" id="CHEBI:30413"/>
    </cofactor>
</comment>
<dbReference type="InterPro" id="IPR036396">
    <property type="entry name" value="Cyt_P450_sf"/>
</dbReference>
<dbReference type="GO" id="GO:0005506">
    <property type="term" value="F:iron ion binding"/>
    <property type="evidence" value="ECO:0007669"/>
    <property type="project" value="InterPro"/>
</dbReference>
<protein>
    <recommendedName>
        <fullName evidence="7">Cytochrome P450</fullName>
    </recommendedName>
</protein>
<evidence type="ECO:0000256" key="2">
    <source>
        <dbReference type="ARBA" id="ARBA00010617"/>
    </source>
</evidence>
<dbReference type="GO" id="GO:0005737">
    <property type="term" value="C:cytoplasm"/>
    <property type="evidence" value="ECO:0007669"/>
    <property type="project" value="TreeGrafter"/>
</dbReference>
<evidence type="ECO:0000256" key="1">
    <source>
        <dbReference type="ARBA" id="ARBA00001971"/>
    </source>
</evidence>
<keyword evidence="3" id="KW-0479">Metal-binding</keyword>
<dbReference type="EMBL" id="JBCEZU010000112">
    <property type="protein sequence ID" value="KAK9527990.1"/>
    <property type="molecule type" value="Genomic_DNA"/>
</dbReference>
<evidence type="ECO:0008006" key="7">
    <source>
        <dbReference type="Google" id="ProtNLM"/>
    </source>
</evidence>
<organism evidence="5 6">
    <name type="scientific">Zoarces viviparus</name>
    <name type="common">Viviparous eelpout</name>
    <name type="synonym">Blennius viviparus</name>
    <dbReference type="NCBI Taxonomy" id="48416"/>
    <lineage>
        <taxon>Eukaryota</taxon>
        <taxon>Metazoa</taxon>
        <taxon>Chordata</taxon>
        <taxon>Craniata</taxon>
        <taxon>Vertebrata</taxon>
        <taxon>Euteleostomi</taxon>
        <taxon>Actinopterygii</taxon>
        <taxon>Neopterygii</taxon>
        <taxon>Teleostei</taxon>
        <taxon>Neoteleostei</taxon>
        <taxon>Acanthomorphata</taxon>
        <taxon>Eupercaria</taxon>
        <taxon>Perciformes</taxon>
        <taxon>Cottioidei</taxon>
        <taxon>Zoarcales</taxon>
        <taxon>Zoarcidae</taxon>
        <taxon>Zoarcinae</taxon>
        <taxon>Zoarces</taxon>
    </lineage>
</organism>
<dbReference type="GO" id="GO:0006082">
    <property type="term" value="P:organic acid metabolic process"/>
    <property type="evidence" value="ECO:0007669"/>
    <property type="project" value="TreeGrafter"/>
</dbReference>
<accession>A0AAW1EZI6</accession>
<dbReference type="InterPro" id="IPR002401">
    <property type="entry name" value="Cyt_P450_E_grp-I"/>
</dbReference>
<comment type="caution">
    <text evidence="5">The sequence shown here is derived from an EMBL/GenBank/DDBJ whole genome shotgun (WGS) entry which is preliminary data.</text>
</comment>
<evidence type="ECO:0000256" key="4">
    <source>
        <dbReference type="ARBA" id="ARBA00023004"/>
    </source>
</evidence>
<dbReference type="Proteomes" id="UP001488805">
    <property type="component" value="Unassembled WGS sequence"/>
</dbReference>
<evidence type="ECO:0000313" key="6">
    <source>
        <dbReference type="Proteomes" id="UP001488805"/>
    </source>
</evidence>
<gene>
    <name evidence="5" type="ORF">VZT92_014495</name>
</gene>
<dbReference type="InterPro" id="IPR001128">
    <property type="entry name" value="Cyt_P450"/>
</dbReference>